<dbReference type="InterPro" id="IPR018713">
    <property type="entry name" value="MPAB/Lcp_cat_dom"/>
</dbReference>
<evidence type="ECO:0000313" key="2">
    <source>
        <dbReference type="EMBL" id="KAE8352047.1"/>
    </source>
</evidence>
<protein>
    <recommendedName>
        <fullName evidence="1">ER-bound oxygenase mpaB/mpaB'/Rubber oxygenase catalytic domain-containing protein</fullName>
    </recommendedName>
</protein>
<dbReference type="OrthoDB" id="4444391at2759"/>
<dbReference type="PANTHER" id="PTHR36151:SF3">
    <property type="entry name" value="ER-BOUND OXYGENASE MPAB_MPAB'_RUBBER OXYGENASE CATALYTIC DOMAIN-CONTAINING PROTEIN"/>
    <property type="match status" value="1"/>
</dbReference>
<proteinExistence type="predicted"/>
<sequence length="176" mass="20121">MSRLDALINSKSSPRSFKKAFYLPDQDPLCSFRLLSSESRIEQQCHLAAELGDVLQAYLGYIACLVFGTRQEKKTLLGLLNHGKPPLRGFKNLSSHRPVQLWVGATLYATATDFCQWVYVRVNYRTAEEAYAEFTTLVYSMGLPPGTWPENQQAFWRYWDDQIEQLAVTADARQFA</sequence>
<dbReference type="Pfam" id="PF09995">
    <property type="entry name" value="MPAB_Lcp_cat"/>
    <property type="match status" value="1"/>
</dbReference>
<dbReference type="PANTHER" id="PTHR36151">
    <property type="entry name" value="BLR2777 PROTEIN"/>
    <property type="match status" value="1"/>
</dbReference>
<accession>A0A5N6Z2Z5</accession>
<organism evidence="2 3">
    <name type="scientific">Aspergillus coremiiformis</name>
    <dbReference type="NCBI Taxonomy" id="138285"/>
    <lineage>
        <taxon>Eukaryota</taxon>
        <taxon>Fungi</taxon>
        <taxon>Dikarya</taxon>
        <taxon>Ascomycota</taxon>
        <taxon>Pezizomycotina</taxon>
        <taxon>Eurotiomycetes</taxon>
        <taxon>Eurotiomycetidae</taxon>
        <taxon>Eurotiales</taxon>
        <taxon>Aspergillaceae</taxon>
        <taxon>Aspergillus</taxon>
        <taxon>Aspergillus subgen. Circumdati</taxon>
    </lineage>
</organism>
<keyword evidence="3" id="KW-1185">Reference proteome</keyword>
<name>A0A5N6Z2Z5_9EURO</name>
<gene>
    <name evidence="2" type="ORF">BDV28DRAFT_149408</name>
</gene>
<dbReference type="Proteomes" id="UP000327118">
    <property type="component" value="Unassembled WGS sequence"/>
</dbReference>
<reference evidence="3" key="1">
    <citation type="submission" date="2019-04" db="EMBL/GenBank/DDBJ databases">
        <title>Friends and foes A comparative genomics studyof 23 Aspergillus species from section Flavi.</title>
        <authorList>
            <consortium name="DOE Joint Genome Institute"/>
            <person name="Kjaerbolling I."/>
            <person name="Vesth T."/>
            <person name="Frisvad J.C."/>
            <person name="Nybo J.L."/>
            <person name="Theobald S."/>
            <person name="Kildgaard S."/>
            <person name="Isbrandt T."/>
            <person name="Kuo A."/>
            <person name="Sato A."/>
            <person name="Lyhne E.K."/>
            <person name="Kogle M.E."/>
            <person name="Wiebenga A."/>
            <person name="Kun R.S."/>
            <person name="Lubbers R.J."/>
            <person name="Makela M.R."/>
            <person name="Barry K."/>
            <person name="Chovatia M."/>
            <person name="Clum A."/>
            <person name="Daum C."/>
            <person name="Haridas S."/>
            <person name="He G."/>
            <person name="LaButti K."/>
            <person name="Lipzen A."/>
            <person name="Mondo S."/>
            <person name="Riley R."/>
            <person name="Salamov A."/>
            <person name="Simmons B.A."/>
            <person name="Magnuson J.K."/>
            <person name="Henrissat B."/>
            <person name="Mortensen U.H."/>
            <person name="Larsen T.O."/>
            <person name="Devries R.P."/>
            <person name="Grigoriev I.V."/>
            <person name="Machida M."/>
            <person name="Baker S.E."/>
            <person name="Andersen M.R."/>
        </authorList>
    </citation>
    <scope>NUCLEOTIDE SEQUENCE [LARGE SCALE GENOMIC DNA]</scope>
    <source>
        <strain evidence="3">CBS 553.77</strain>
    </source>
</reference>
<evidence type="ECO:0000313" key="3">
    <source>
        <dbReference type="Proteomes" id="UP000327118"/>
    </source>
</evidence>
<evidence type="ECO:0000259" key="1">
    <source>
        <dbReference type="Pfam" id="PF09995"/>
    </source>
</evidence>
<dbReference type="EMBL" id="ML739144">
    <property type="protein sequence ID" value="KAE8352047.1"/>
    <property type="molecule type" value="Genomic_DNA"/>
</dbReference>
<dbReference type="GO" id="GO:0016491">
    <property type="term" value="F:oxidoreductase activity"/>
    <property type="evidence" value="ECO:0007669"/>
    <property type="project" value="InterPro"/>
</dbReference>
<feature type="domain" description="ER-bound oxygenase mpaB/mpaB'/Rubber oxygenase catalytic" evidence="1">
    <location>
        <begin position="55"/>
        <end position="175"/>
    </location>
</feature>
<dbReference type="AlphaFoldDB" id="A0A5N6Z2Z5"/>